<gene>
    <name evidence="4" type="primary">msrA</name>
    <name evidence="6" type="ORF">MAE02_50160</name>
</gene>
<dbReference type="Proteomes" id="UP000321085">
    <property type="component" value="Unassembled WGS sequence"/>
</dbReference>
<dbReference type="PANTHER" id="PTHR43774">
    <property type="entry name" value="PEPTIDE METHIONINE SULFOXIDE REDUCTASE"/>
    <property type="match status" value="1"/>
</dbReference>
<evidence type="ECO:0000259" key="5">
    <source>
        <dbReference type="Pfam" id="PF01625"/>
    </source>
</evidence>
<dbReference type="NCBIfam" id="TIGR00401">
    <property type="entry name" value="msrA"/>
    <property type="match status" value="1"/>
</dbReference>
<evidence type="ECO:0000256" key="1">
    <source>
        <dbReference type="ARBA" id="ARBA00023002"/>
    </source>
</evidence>
<comment type="catalytic activity">
    <reaction evidence="3 4">
        <text>[thioredoxin]-disulfide + L-methionine + H2O = L-methionine (S)-S-oxide + [thioredoxin]-dithiol</text>
        <dbReference type="Rhea" id="RHEA:19993"/>
        <dbReference type="Rhea" id="RHEA-COMP:10698"/>
        <dbReference type="Rhea" id="RHEA-COMP:10700"/>
        <dbReference type="ChEBI" id="CHEBI:15377"/>
        <dbReference type="ChEBI" id="CHEBI:29950"/>
        <dbReference type="ChEBI" id="CHEBI:50058"/>
        <dbReference type="ChEBI" id="CHEBI:57844"/>
        <dbReference type="ChEBI" id="CHEBI:58772"/>
        <dbReference type="EC" id="1.8.4.11"/>
    </reaction>
</comment>
<keyword evidence="1 4" id="KW-0560">Oxidoreductase</keyword>
<accession>A0A512BZG1</accession>
<organism evidence="6 7">
    <name type="scientific">Microvirga aerophila</name>
    <dbReference type="NCBI Taxonomy" id="670291"/>
    <lineage>
        <taxon>Bacteria</taxon>
        <taxon>Pseudomonadati</taxon>
        <taxon>Pseudomonadota</taxon>
        <taxon>Alphaproteobacteria</taxon>
        <taxon>Hyphomicrobiales</taxon>
        <taxon>Methylobacteriaceae</taxon>
        <taxon>Microvirga</taxon>
    </lineage>
</organism>
<evidence type="ECO:0000256" key="3">
    <source>
        <dbReference type="ARBA" id="ARBA00048782"/>
    </source>
</evidence>
<reference evidence="6 7" key="1">
    <citation type="submission" date="2019-07" db="EMBL/GenBank/DDBJ databases">
        <title>Whole genome shotgun sequence of Microvirga aerophila NBRC 106136.</title>
        <authorList>
            <person name="Hosoyama A."/>
            <person name="Uohara A."/>
            <person name="Ohji S."/>
            <person name="Ichikawa N."/>
        </authorList>
    </citation>
    <scope>NUCLEOTIDE SEQUENCE [LARGE SCALE GENOMIC DNA]</scope>
    <source>
        <strain evidence="6 7">NBRC 106136</strain>
    </source>
</reference>
<dbReference type="GO" id="GO:0008113">
    <property type="term" value="F:peptide-methionine (S)-S-oxide reductase activity"/>
    <property type="evidence" value="ECO:0007669"/>
    <property type="project" value="UniProtKB-UniRule"/>
</dbReference>
<dbReference type="SUPFAM" id="SSF55068">
    <property type="entry name" value="Peptide methionine sulfoxide reductase"/>
    <property type="match status" value="1"/>
</dbReference>
<feature type="domain" description="Peptide methionine sulphoxide reductase MsrA" evidence="5">
    <location>
        <begin position="1"/>
        <end position="142"/>
    </location>
</feature>
<dbReference type="PANTHER" id="PTHR43774:SF1">
    <property type="entry name" value="PEPTIDE METHIONINE SULFOXIDE REDUCTASE MSRA 2"/>
    <property type="match status" value="1"/>
</dbReference>
<proteinExistence type="inferred from homology"/>
<evidence type="ECO:0000256" key="4">
    <source>
        <dbReference type="HAMAP-Rule" id="MF_01401"/>
    </source>
</evidence>
<evidence type="ECO:0000313" key="6">
    <source>
        <dbReference type="EMBL" id="GEO17320.1"/>
    </source>
</evidence>
<dbReference type="HAMAP" id="MF_01401">
    <property type="entry name" value="MsrA"/>
    <property type="match status" value="1"/>
</dbReference>
<keyword evidence="7" id="KW-1185">Reference proteome</keyword>
<dbReference type="GO" id="GO:0033744">
    <property type="term" value="F:L-methionine:thioredoxin-disulfide S-oxidoreductase activity"/>
    <property type="evidence" value="ECO:0007669"/>
    <property type="project" value="RHEA"/>
</dbReference>
<sequence length="174" mass="19226">MQGVFQHVKGVTSAVSGYSGGAAAAAQYDTVSSGRTGHAEAVKITYDPSHITYGQILQIFFSVVHDPTQLDRQGPDRGPQYRSVIFPATPSQRHIATSYIAQLDQAGMFPQRIVTKTEPLTAFYPAEDYHQDFLTLNPRHPYIMINDLPKVANLKRLFSGVYRETPVLVTKQGS</sequence>
<comment type="caution">
    <text evidence="6">The sequence shown here is derived from an EMBL/GenBank/DDBJ whole genome shotgun (WGS) entry which is preliminary data.</text>
</comment>
<evidence type="ECO:0000313" key="7">
    <source>
        <dbReference type="Proteomes" id="UP000321085"/>
    </source>
</evidence>
<dbReference type="EC" id="1.8.4.11" evidence="4"/>
<name>A0A512BZG1_9HYPH</name>
<protein>
    <recommendedName>
        <fullName evidence="4">Peptide methionine sulfoxide reductase MsrA</fullName>
        <shortName evidence="4">Protein-methionine-S-oxide reductase</shortName>
        <ecNumber evidence="4">1.8.4.11</ecNumber>
    </recommendedName>
    <alternativeName>
        <fullName evidence="4">Peptide-methionine (S)-S-oxide reductase</fullName>
        <shortName evidence="4">Peptide Met(O) reductase</shortName>
    </alternativeName>
</protein>
<dbReference type="Gene3D" id="3.30.1060.10">
    <property type="entry name" value="Peptide methionine sulphoxide reductase MsrA"/>
    <property type="match status" value="1"/>
</dbReference>
<comment type="similarity">
    <text evidence="4">Belongs to the MsrA Met sulfoxide reductase family.</text>
</comment>
<evidence type="ECO:0000256" key="2">
    <source>
        <dbReference type="ARBA" id="ARBA00047806"/>
    </source>
</evidence>
<comment type="catalytic activity">
    <reaction evidence="2 4">
        <text>L-methionyl-[protein] + [thioredoxin]-disulfide + H2O = L-methionyl-(S)-S-oxide-[protein] + [thioredoxin]-dithiol</text>
        <dbReference type="Rhea" id="RHEA:14217"/>
        <dbReference type="Rhea" id="RHEA-COMP:10698"/>
        <dbReference type="Rhea" id="RHEA-COMP:10700"/>
        <dbReference type="Rhea" id="RHEA-COMP:12313"/>
        <dbReference type="Rhea" id="RHEA-COMP:12315"/>
        <dbReference type="ChEBI" id="CHEBI:15377"/>
        <dbReference type="ChEBI" id="CHEBI:16044"/>
        <dbReference type="ChEBI" id="CHEBI:29950"/>
        <dbReference type="ChEBI" id="CHEBI:44120"/>
        <dbReference type="ChEBI" id="CHEBI:50058"/>
        <dbReference type="EC" id="1.8.4.11"/>
    </reaction>
</comment>
<dbReference type="EMBL" id="BJYU01000100">
    <property type="protein sequence ID" value="GEO17320.1"/>
    <property type="molecule type" value="Genomic_DNA"/>
</dbReference>
<dbReference type="InterPro" id="IPR002569">
    <property type="entry name" value="Met_Sox_Rdtase_MsrA_dom"/>
</dbReference>
<dbReference type="AlphaFoldDB" id="A0A512BZG1"/>
<dbReference type="InterPro" id="IPR036509">
    <property type="entry name" value="Met_Sox_Rdtase_MsrA_sf"/>
</dbReference>
<comment type="caution">
    <text evidence="4">Lacks conserved residue(s) required for the propagation of feature annotation.</text>
</comment>
<comment type="function">
    <text evidence="4">Has an important function as a repair enzyme for proteins that have been inactivated by oxidation. Catalyzes the reversible oxidation-reduction of methionine sulfoxide in proteins to methionine.</text>
</comment>
<dbReference type="Pfam" id="PF01625">
    <property type="entry name" value="PMSR"/>
    <property type="match status" value="1"/>
</dbReference>